<accession>W9Z1H1</accession>
<dbReference type="AlphaFoldDB" id="W9Z1H1"/>
<dbReference type="Proteomes" id="UP000019484">
    <property type="component" value="Unassembled WGS sequence"/>
</dbReference>
<reference evidence="3 4" key="1">
    <citation type="submission" date="2013-03" db="EMBL/GenBank/DDBJ databases">
        <title>The Genome Sequence of Capronia coronata CBS 617.96.</title>
        <authorList>
            <consortium name="The Broad Institute Genomics Platform"/>
            <person name="Cuomo C."/>
            <person name="de Hoog S."/>
            <person name="Gorbushina A."/>
            <person name="Walker B."/>
            <person name="Young S.K."/>
            <person name="Zeng Q."/>
            <person name="Gargeya S."/>
            <person name="Fitzgerald M."/>
            <person name="Haas B."/>
            <person name="Abouelleil A."/>
            <person name="Allen A.W."/>
            <person name="Alvarado L."/>
            <person name="Arachchi H.M."/>
            <person name="Berlin A.M."/>
            <person name="Chapman S.B."/>
            <person name="Gainer-Dewar J."/>
            <person name="Goldberg J."/>
            <person name="Griggs A."/>
            <person name="Gujja S."/>
            <person name="Hansen M."/>
            <person name="Howarth C."/>
            <person name="Imamovic A."/>
            <person name="Ireland A."/>
            <person name="Larimer J."/>
            <person name="McCowan C."/>
            <person name="Murphy C."/>
            <person name="Pearson M."/>
            <person name="Poon T.W."/>
            <person name="Priest M."/>
            <person name="Roberts A."/>
            <person name="Saif S."/>
            <person name="Shea T."/>
            <person name="Sisk P."/>
            <person name="Sykes S."/>
            <person name="Wortman J."/>
            <person name="Nusbaum C."/>
            <person name="Birren B."/>
        </authorList>
    </citation>
    <scope>NUCLEOTIDE SEQUENCE [LARGE SCALE GENOMIC DNA]</scope>
    <source>
        <strain evidence="3 4">CBS 617.96</strain>
    </source>
</reference>
<feature type="domain" description="UmuC" evidence="2">
    <location>
        <begin position="15"/>
        <end position="262"/>
    </location>
</feature>
<dbReference type="Gene3D" id="3.30.1490.100">
    <property type="entry name" value="DNA polymerase, Y-family, little finger domain"/>
    <property type="match status" value="1"/>
</dbReference>
<dbReference type="FunFam" id="3.40.1170.60:FF:000006">
    <property type="entry name" value="DNA polymerase iota"/>
    <property type="match status" value="1"/>
</dbReference>
<dbReference type="Pfam" id="PF00817">
    <property type="entry name" value="IMS"/>
    <property type="match status" value="1"/>
</dbReference>
<organism evidence="3 4">
    <name type="scientific">Capronia coronata CBS 617.96</name>
    <dbReference type="NCBI Taxonomy" id="1182541"/>
    <lineage>
        <taxon>Eukaryota</taxon>
        <taxon>Fungi</taxon>
        <taxon>Dikarya</taxon>
        <taxon>Ascomycota</taxon>
        <taxon>Pezizomycotina</taxon>
        <taxon>Eurotiomycetes</taxon>
        <taxon>Chaetothyriomycetidae</taxon>
        <taxon>Chaetothyriales</taxon>
        <taxon>Herpotrichiellaceae</taxon>
        <taxon>Capronia</taxon>
    </lineage>
</organism>
<dbReference type="EMBL" id="AMWN01000001">
    <property type="protein sequence ID" value="EXJ95406.1"/>
    <property type="molecule type" value="Genomic_DNA"/>
</dbReference>
<dbReference type="HOGENOM" id="CLU_022440_0_0_1"/>
<evidence type="ECO:0000259" key="2">
    <source>
        <dbReference type="PROSITE" id="PS50173"/>
    </source>
</evidence>
<dbReference type="Pfam" id="PF11799">
    <property type="entry name" value="IMS_C"/>
    <property type="match status" value="1"/>
</dbReference>
<evidence type="ECO:0000313" key="3">
    <source>
        <dbReference type="EMBL" id="EXJ95406.1"/>
    </source>
</evidence>
<dbReference type="InterPro" id="IPR043128">
    <property type="entry name" value="Rev_trsase/Diguanyl_cyclase"/>
</dbReference>
<dbReference type="GeneID" id="19155434"/>
<protein>
    <submittedName>
        <fullName evidence="3">DNA polymerase iota subunit</fullName>
    </submittedName>
</protein>
<dbReference type="PANTHER" id="PTHR46404:SF1">
    <property type="entry name" value="DNA POLYMERASE IOTA"/>
    <property type="match status" value="1"/>
</dbReference>
<evidence type="ECO:0000256" key="1">
    <source>
        <dbReference type="SAM" id="MobiDB-lite"/>
    </source>
</evidence>
<keyword evidence="4" id="KW-1185">Reference proteome</keyword>
<dbReference type="eggNOG" id="KOG2095">
    <property type="taxonomic scope" value="Eukaryota"/>
</dbReference>
<dbReference type="SUPFAM" id="SSF56672">
    <property type="entry name" value="DNA/RNA polymerases"/>
    <property type="match status" value="1"/>
</dbReference>
<dbReference type="GO" id="GO:0003684">
    <property type="term" value="F:damaged DNA binding"/>
    <property type="evidence" value="ECO:0007669"/>
    <property type="project" value="InterPro"/>
</dbReference>
<proteinExistence type="predicted"/>
<dbReference type="OrthoDB" id="447129at2759"/>
<dbReference type="GO" id="GO:0006281">
    <property type="term" value="P:DNA repair"/>
    <property type="evidence" value="ECO:0007669"/>
    <property type="project" value="InterPro"/>
</dbReference>
<dbReference type="PROSITE" id="PS50173">
    <property type="entry name" value="UMUC"/>
    <property type="match status" value="1"/>
</dbReference>
<comment type="caution">
    <text evidence="3">The sequence shown here is derived from an EMBL/GenBank/DDBJ whole genome shotgun (WGS) entry which is preliminary data.</text>
</comment>
<name>W9Z1H1_9EURO</name>
<gene>
    <name evidence="3" type="ORF">A1O1_00527</name>
</gene>
<sequence length="600" mass="67667">MQNARSLQRDDSRIIIHFDYDCFYASVVENENPALKSVPLAIQQKQIVVTCNYEARRRGLRKLQLITEAKRVCPDAVIVLGEDLTRFRDASKELYGFLQRSVWSGRAERLGFDEVWLDCTDMVDYNVGLLNQNDLTHSFFCLARDDPTVGFDYDASTVFGPTFPAHAFQRASCTEEEAQLRQRLVVGSHLARHLRHELESQKGYTSTVGIATNKLLAKLVGNVNKPKSQTTILPPYRPVGHVDATVTQFLDKHDIGKIPGIGFKLAQKIRTCVLGRQLGLPQPYTCGDAKYSVTVQDVRSHSGMGPEMLEEILGGAGSPRGIGGKVWELIHGIDDSEVGKVKRVPSQISQEDSYPRYLVTFAEVKKQLHTLSERLIRRMRMDLLEDEEGEGEEEFRPREAGPRRRWMAHPRTIRLSTRARPATAPDGARQRMSNRISRSAPMPNLVFSLVEEPSILADRLVEETLVPMFRKLHHEKAGWNLNLINVAVTNMAETAAESKDSQGRDIGRMFRRQDEVLKDFRVTVDSEGDDGTGSLSPRGEHLDPEIPDSIRNAPKADCLATDDWDFEGDDGQQADRCEYCHYEVPSFALAAHRRYHELGT</sequence>
<dbReference type="InterPro" id="IPR017961">
    <property type="entry name" value="DNA_pol_Y-fam_little_finger"/>
</dbReference>
<dbReference type="RefSeq" id="XP_007719635.1">
    <property type="nucleotide sequence ID" value="XM_007721445.1"/>
</dbReference>
<dbReference type="InterPro" id="IPR036775">
    <property type="entry name" value="DNA_pol_Y-fam_lit_finger_sf"/>
</dbReference>
<feature type="region of interest" description="Disordered" evidence="1">
    <location>
        <begin position="524"/>
        <end position="553"/>
    </location>
</feature>
<dbReference type="GO" id="GO:0003887">
    <property type="term" value="F:DNA-directed DNA polymerase activity"/>
    <property type="evidence" value="ECO:0007669"/>
    <property type="project" value="TreeGrafter"/>
</dbReference>
<dbReference type="Gene3D" id="3.30.70.270">
    <property type="match status" value="1"/>
</dbReference>
<dbReference type="InterPro" id="IPR001126">
    <property type="entry name" value="UmuC"/>
</dbReference>
<dbReference type="Gene3D" id="3.40.1170.60">
    <property type="match status" value="1"/>
</dbReference>
<dbReference type="InterPro" id="IPR043502">
    <property type="entry name" value="DNA/RNA_pol_sf"/>
</dbReference>
<evidence type="ECO:0000313" key="4">
    <source>
        <dbReference type="Proteomes" id="UP000019484"/>
    </source>
</evidence>
<dbReference type="STRING" id="1182541.W9Z1H1"/>
<dbReference type="GO" id="GO:0070987">
    <property type="term" value="P:error-free translesion synthesis"/>
    <property type="evidence" value="ECO:0007669"/>
    <property type="project" value="UniProtKB-ARBA"/>
</dbReference>
<dbReference type="PANTHER" id="PTHR46404">
    <property type="entry name" value="DNA POLYMERASE IOTA"/>
    <property type="match status" value="1"/>
</dbReference>